<evidence type="ECO:0000256" key="3">
    <source>
        <dbReference type="ARBA" id="ARBA00022679"/>
    </source>
</evidence>
<dbReference type="InterPro" id="IPR000569">
    <property type="entry name" value="HECT_dom"/>
</dbReference>
<dbReference type="Gene3D" id="2.60.40.150">
    <property type="entry name" value="C2 domain"/>
    <property type="match status" value="1"/>
</dbReference>
<comment type="pathway">
    <text evidence="2 6">Protein modification; protein ubiquitination.</text>
</comment>
<evidence type="ECO:0000256" key="6">
    <source>
        <dbReference type="PIRNR" id="PIRNR001569"/>
    </source>
</evidence>
<dbReference type="CDD" id="cd00078">
    <property type="entry name" value="HECTc"/>
    <property type="match status" value="1"/>
</dbReference>
<sequence length="764" mass="87337">MLTICDTALPRRLSQLVITVKCATFSQSCKSLFSKSGDLFADLLVDDTFVYKTKVCPKTWNPTWNESVSVIASPKSTIQIKVFNHFKLGPDVLIAVAAINLFSILIEHNGVLSKCELRLSLFQGCDYKGSVFVILDKLKICVQSLESESNIFDNLSQVPCSSNRAESTSIQHQSSHHHSVGGYTTVITSGTQRVNGSNLRAEASISNPPRAPINHHDKAFWSALIGSLFGSHKISSRNTLTTVDSTSRAQDVELPDRQRPLNDWTEVDGFWETNNLSTSASLPTSNVTSQNNQIDASLPPGWERRFDKSTQKYYFVNHKCKITQWEDPRERGMDETQPLPPGWEKRYTAQGQRFFIDHNTHTTTLVDPRTGQHAGSLGSMGVPLQYERNFRSKVNYFRACCTNAMLGGQTKLLISRDNLLEDSFQLVSQMSSSGLRRRLSITFLHEEGLDYGGVAREWFYRLSREILNPMFGLFEYTGTDYALQVNPASHVNPNHMTYFRFVGRFIGMALFHGRCIDGGLTLAFYKQILKRKLTLEDLGHTDHSYYQSLIYIRDNSVDECDLDLYFVATYDLLGALHEDELIEGGKDIKVTEENKFDYIRLMVDWRFNRGVTKQTEEIHKGIFEVLNPEWLELFDEREFELLLSGMPEIDVDDWEKNTVYLKYTRSSKQIIWFWKLVRKLDNEHRARLLQFVTGTCHLPLGGFSELTGSGGRQLFCIERTGDEHWLPRSHTCFNRLDLPPYSSYDQLYEKLQMAIEETKGFGQE</sequence>
<feature type="domain" description="C2" evidence="10">
    <location>
        <begin position="1"/>
        <end position="116"/>
    </location>
</feature>
<feature type="region of interest" description="Disordered" evidence="9">
    <location>
        <begin position="280"/>
        <end position="302"/>
    </location>
</feature>
<keyword evidence="4" id="KW-0677">Repeat</keyword>
<keyword evidence="5 6" id="KW-0833">Ubl conjugation pathway</keyword>
<dbReference type="Pfam" id="PF00397">
    <property type="entry name" value="WW"/>
    <property type="match status" value="2"/>
</dbReference>
<evidence type="ECO:0000259" key="10">
    <source>
        <dbReference type="PROSITE" id="PS50004"/>
    </source>
</evidence>
<dbReference type="InterPro" id="IPR035983">
    <property type="entry name" value="Hect_E3_ubiquitin_ligase"/>
</dbReference>
<dbReference type="Gene3D" id="3.90.1750.10">
    <property type="entry name" value="Hect, E3 ligase catalytic domains"/>
    <property type="match status" value="1"/>
</dbReference>
<feature type="active site" description="Glycyl thioester intermediate" evidence="7 8">
    <location>
        <position position="732"/>
    </location>
</feature>
<evidence type="ECO:0000256" key="9">
    <source>
        <dbReference type="SAM" id="MobiDB-lite"/>
    </source>
</evidence>
<dbReference type="Gene3D" id="2.20.70.10">
    <property type="match status" value="1"/>
</dbReference>
<keyword evidence="3 6" id="KW-0808">Transferase</keyword>
<dbReference type="PIRSF" id="PIRSF001569">
    <property type="entry name" value="E3_ub_ligase_SMURF1"/>
    <property type="match status" value="1"/>
</dbReference>
<dbReference type="PROSITE" id="PS50004">
    <property type="entry name" value="C2"/>
    <property type="match status" value="1"/>
</dbReference>
<dbReference type="Gene3D" id="3.30.2160.10">
    <property type="entry name" value="Hect, E3 ligase catalytic domain"/>
    <property type="match status" value="1"/>
</dbReference>
<dbReference type="CDD" id="cd00201">
    <property type="entry name" value="WW"/>
    <property type="match status" value="2"/>
</dbReference>
<dbReference type="PANTHER" id="PTHR11254">
    <property type="entry name" value="HECT DOMAIN UBIQUITIN-PROTEIN LIGASE"/>
    <property type="match status" value="1"/>
</dbReference>
<comment type="catalytic activity">
    <reaction evidence="1 6">
        <text>S-ubiquitinyl-[E2 ubiquitin-conjugating enzyme]-L-cysteine + [acceptor protein]-L-lysine = [E2 ubiquitin-conjugating enzyme]-L-cysteine + N(6)-ubiquitinyl-[acceptor protein]-L-lysine.</text>
        <dbReference type="EC" id="2.3.2.26"/>
    </reaction>
</comment>
<dbReference type="InterPro" id="IPR050409">
    <property type="entry name" value="E3_ubiq-protein_ligase"/>
</dbReference>
<name>A0AAE1ZL47_SCHME</name>
<feature type="domain" description="WW" evidence="11">
    <location>
        <begin position="337"/>
        <end position="370"/>
    </location>
</feature>
<dbReference type="SUPFAM" id="SSF49562">
    <property type="entry name" value="C2 domain (Calcium/lipid-binding domain, CaLB)"/>
    <property type="match status" value="1"/>
</dbReference>
<dbReference type="InterPro" id="IPR036020">
    <property type="entry name" value="WW_dom_sf"/>
</dbReference>
<dbReference type="FunFam" id="3.30.2160.10:FF:000003">
    <property type="entry name" value="E3 ubiquitin-protein ligase"/>
    <property type="match status" value="1"/>
</dbReference>
<evidence type="ECO:0000259" key="12">
    <source>
        <dbReference type="PROSITE" id="PS50237"/>
    </source>
</evidence>
<dbReference type="SMART" id="SM00119">
    <property type="entry name" value="HECTc"/>
    <property type="match status" value="1"/>
</dbReference>
<dbReference type="EC" id="2.3.2.26" evidence="6"/>
<dbReference type="AlphaFoldDB" id="A0AAE1ZL47"/>
<dbReference type="SUPFAM" id="SSF51045">
    <property type="entry name" value="WW domain"/>
    <property type="match status" value="2"/>
</dbReference>
<organism evidence="13 14">
    <name type="scientific">Schistosoma mekongi</name>
    <name type="common">Parasitic worm</name>
    <dbReference type="NCBI Taxonomy" id="38744"/>
    <lineage>
        <taxon>Eukaryota</taxon>
        <taxon>Metazoa</taxon>
        <taxon>Spiralia</taxon>
        <taxon>Lophotrochozoa</taxon>
        <taxon>Platyhelminthes</taxon>
        <taxon>Trematoda</taxon>
        <taxon>Digenea</taxon>
        <taxon>Strigeidida</taxon>
        <taxon>Schistosomatoidea</taxon>
        <taxon>Schistosomatidae</taxon>
        <taxon>Schistosoma</taxon>
    </lineage>
</organism>
<dbReference type="SMART" id="SM00239">
    <property type="entry name" value="C2"/>
    <property type="match status" value="1"/>
</dbReference>
<evidence type="ECO:0000256" key="8">
    <source>
        <dbReference type="PROSITE-ProRule" id="PRU00104"/>
    </source>
</evidence>
<dbReference type="GO" id="GO:0005737">
    <property type="term" value="C:cytoplasm"/>
    <property type="evidence" value="ECO:0007669"/>
    <property type="project" value="UniProtKB-ARBA"/>
</dbReference>
<evidence type="ECO:0000256" key="2">
    <source>
        <dbReference type="ARBA" id="ARBA00004906"/>
    </source>
</evidence>
<proteinExistence type="predicted"/>
<comment type="caution">
    <text evidence="13">The sequence shown here is derived from an EMBL/GenBank/DDBJ whole genome shotgun (WGS) entry which is preliminary data.</text>
</comment>
<evidence type="ECO:0000313" key="14">
    <source>
        <dbReference type="Proteomes" id="UP001292079"/>
    </source>
</evidence>
<dbReference type="InterPro" id="IPR035892">
    <property type="entry name" value="C2_domain_sf"/>
</dbReference>
<dbReference type="InterPro" id="IPR024928">
    <property type="entry name" value="E3_ub_ligase_SMURF1"/>
</dbReference>
<dbReference type="PROSITE" id="PS50020">
    <property type="entry name" value="WW_DOMAIN_2"/>
    <property type="match status" value="2"/>
</dbReference>
<evidence type="ECO:0000256" key="7">
    <source>
        <dbReference type="PIRSR" id="PIRSR001569-1"/>
    </source>
</evidence>
<dbReference type="CDD" id="cd04021">
    <property type="entry name" value="C2_E3_ubiquitin_ligase"/>
    <property type="match status" value="1"/>
</dbReference>
<dbReference type="PANTHER" id="PTHR11254:SF429">
    <property type="entry name" value="E3 UBIQUITIN-PROTEIN LIGASE SU(DX)"/>
    <property type="match status" value="1"/>
</dbReference>
<dbReference type="Pfam" id="PF00632">
    <property type="entry name" value="HECT"/>
    <property type="match status" value="1"/>
</dbReference>
<dbReference type="SUPFAM" id="SSF56204">
    <property type="entry name" value="Hect, E3 ligase catalytic domain"/>
    <property type="match status" value="1"/>
</dbReference>
<feature type="domain" description="WW" evidence="11">
    <location>
        <begin position="296"/>
        <end position="330"/>
    </location>
</feature>
<dbReference type="GO" id="GO:0043161">
    <property type="term" value="P:proteasome-mediated ubiquitin-dependent protein catabolic process"/>
    <property type="evidence" value="ECO:0007669"/>
    <property type="project" value="TreeGrafter"/>
</dbReference>
<dbReference type="FunFam" id="3.90.1750.10:FF:000079">
    <property type="entry name" value="E3 ubiquitin-protein ligase"/>
    <property type="match status" value="1"/>
</dbReference>
<evidence type="ECO:0000259" key="11">
    <source>
        <dbReference type="PROSITE" id="PS50020"/>
    </source>
</evidence>
<dbReference type="PROSITE" id="PS50237">
    <property type="entry name" value="HECT"/>
    <property type="match status" value="1"/>
</dbReference>
<dbReference type="InterPro" id="IPR001202">
    <property type="entry name" value="WW_dom"/>
</dbReference>
<dbReference type="Proteomes" id="UP001292079">
    <property type="component" value="Unassembled WGS sequence"/>
</dbReference>
<accession>A0AAE1ZL47</accession>
<dbReference type="InterPro" id="IPR000008">
    <property type="entry name" value="C2_dom"/>
</dbReference>
<reference evidence="13" key="1">
    <citation type="submission" date="2022-04" db="EMBL/GenBank/DDBJ databases">
        <authorList>
            <person name="Xu L."/>
            <person name="Lv Z."/>
        </authorList>
    </citation>
    <scope>NUCLEOTIDE SEQUENCE</scope>
    <source>
        <strain evidence="13">LV_2022a</strain>
    </source>
</reference>
<feature type="compositionally biased region" description="Polar residues" evidence="9">
    <location>
        <begin position="280"/>
        <end position="295"/>
    </location>
</feature>
<evidence type="ECO:0000313" key="13">
    <source>
        <dbReference type="EMBL" id="KAK4476301.1"/>
    </source>
</evidence>
<evidence type="ECO:0000256" key="1">
    <source>
        <dbReference type="ARBA" id="ARBA00000885"/>
    </source>
</evidence>
<protein>
    <recommendedName>
        <fullName evidence="6">E3 ubiquitin-protein ligase</fullName>
        <ecNumber evidence="6">2.3.2.26</ecNumber>
    </recommendedName>
</protein>
<dbReference type="Pfam" id="PF00168">
    <property type="entry name" value="C2"/>
    <property type="match status" value="1"/>
</dbReference>
<evidence type="ECO:0000256" key="4">
    <source>
        <dbReference type="ARBA" id="ARBA00022737"/>
    </source>
</evidence>
<gene>
    <name evidence="13" type="ORF">MN116_001503</name>
</gene>
<dbReference type="SMART" id="SM00456">
    <property type="entry name" value="WW"/>
    <property type="match status" value="2"/>
</dbReference>
<dbReference type="PROSITE" id="PS01159">
    <property type="entry name" value="WW_DOMAIN_1"/>
    <property type="match status" value="1"/>
</dbReference>
<dbReference type="GO" id="GO:0061630">
    <property type="term" value="F:ubiquitin protein ligase activity"/>
    <property type="evidence" value="ECO:0007669"/>
    <property type="project" value="UniProtKB-EC"/>
</dbReference>
<dbReference type="Gene3D" id="3.30.2410.10">
    <property type="entry name" value="Hect, E3 ligase catalytic domain"/>
    <property type="match status" value="1"/>
</dbReference>
<keyword evidence="14" id="KW-1185">Reference proteome</keyword>
<dbReference type="FunFam" id="3.30.2410.10:FF:000002">
    <property type="entry name" value="E3 ubiquitin-protein ligase HECW2"/>
    <property type="match status" value="1"/>
</dbReference>
<reference evidence="13" key="2">
    <citation type="journal article" date="2023" name="Infect Dis Poverty">
        <title>Chromosome-scale genome of the human blood fluke Schistosoma mekongi and its implications for public health.</title>
        <authorList>
            <person name="Zhou M."/>
            <person name="Xu L."/>
            <person name="Xu D."/>
            <person name="Chen W."/>
            <person name="Khan J."/>
            <person name="Hu Y."/>
            <person name="Huang H."/>
            <person name="Wei H."/>
            <person name="Zhang Y."/>
            <person name="Chusongsang P."/>
            <person name="Tanasarnprasert K."/>
            <person name="Hu X."/>
            <person name="Limpanont Y."/>
            <person name="Lv Z."/>
        </authorList>
    </citation>
    <scope>NUCLEOTIDE SEQUENCE</scope>
    <source>
        <strain evidence="13">LV_2022a</strain>
    </source>
</reference>
<feature type="domain" description="HECT" evidence="12">
    <location>
        <begin position="431"/>
        <end position="764"/>
    </location>
</feature>
<dbReference type="GO" id="GO:0016567">
    <property type="term" value="P:protein ubiquitination"/>
    <property type="evidence" value="ECO:0007669"/>
    <property type="project" value="TreeGrafter"/>
</dbReference>
<dbReference type="EMBL" id="JALJAT010000001">
    <property type="protein sequence ID" value="KAK4476301.1"/>
    <property type="molecule type" value="Genomic_DNA"/>
</dbReference>
<evidence type="ECO:0000256" key="5">
    <source>
        <dbReference type="ARBA" id="ARBA00022786"/>
    </source>
</evidence>